<proteinExistence type="predicted"/>
<organism evidence="2 3">
    <name type="scientific">Apiotrichum porosum</name>
    <dbReference type="NCBI Taxonomy" id="105984"/>
    <lineage>
        <taxon>Eukaryota</taxon>
        <taxon>Fungi</taxon>
        <taxon>Dikarya</taxon>
        <taxon>Basidiomycota</taxon>
        <taxon>Agaricomycotina</taxon>
        <taxon>Tremellomycetes</taxon>
        <taxon>Trichosporonales</taxon>
        <taxon>Trichosporonaceae</taxon>
        <taxon>Apiotrichum</taxon>
    </lineage>
</organism>
<dbReference type="Proteomes" id="UP000279236">
    <property type="component" value="Unassembled WGS sequence"/>
</dbReference>
<dbReference type="OrthoDB" id="2596611at2759"/>
<evidence type="ECO:0000256" key="1">
    <source>
        <dbReference type="SAM" id="MobiDB-lite"/>
    </source>
</evidence>
<protein>
    <submittedName>
        <fullName evidence="2">Uncharacterized protein</fullName>
    </submittedName>
</protein>
<name>A0A427Y1G3_9TREE</name>
<accession>A0A427Y1G3</accession>
<dbReference type="RefSeq" id="XP_028478369.1">
    <property type="nucleotide sequence ID" value="XM_028621917.1"/>
</dbReference>
<feature type="region of interest" description="Disordered" evidence="1">
    <location>
        <begin position="51"/>
        <end position="170"/>
    </location>
</feature>
<sequence length="239" mass="25208">MSYYDSGRSAPHLIDHAHPPPMYHPKPVPFAARPPFTSSYSSPACTLPTLRSVQSTSPPGMNSTSLSCSPSSPPSPSHSHSSASSMSFAHHHPSHPAHPSHPSQHAHAHPFAHTHAHAHAHHMRPSASAGGKPRSSSKNGLGGGPGSGSGSGSKKMSSTTGKHKSVQVSLEVKVERSRGFHAFFVPLARSMPPAPPSSPVFGQSANVLQVQQEDGHGQQDAGKRGEERWVEDVVMDVDN</sequence>
<reference evidence="2 3" key="1">
    <citation type="submission" date="2018-11" db="EMBL/GenBank/DDBJ databases">
        <title>Genome sequence of Apiotrichum porosum DSM 27194.</title>
        <authorList>
            <person name="Aliyu H."/>
            <person name="Gorte O."/>
            <person name="Ochsenreither K."/>
        </authorList>
    </citation>
    <scope>NUCLEOTIDE SEQUENCE [LARGE SCALE GENOMIC DNA]</scope>
    <source>
        <strain evidence="2 3">DSM 27194</strain>
    </source>
</reference>
<feature type="compositionally biased region" description="Low complexity" evidence="1">
    <location>
        <begin position="77"/>
        <end position="88"/>
    </location>
</feature>
<gene>
    <name evidence="2" type="ORF">EHS24_006468</name>
</gene>
<dbReference type="EMBL" id="RSCE01000003">
    <property type="protein sequence ID" value="RSH84921.1"/>
    <property type="molecule type" value="Genomic_DNA"/>
</dbReference>
<keyword evidence="3" id="KW-1185">Reference proteome</keyword>
<comment type="caution">
    <text evidence="2">The sequence shown here is derived from an EMBL/GenBank/DDBJ whole genome shotgun (WGS) entry which is preliminary data.</text>
</comment>
<dbReference type="AlphaFoldDB" id="A0A427Y1G3"/>
<feature type="compositionally biased region" description="Basic residues" evidence="1">
    <location>
        <begin position="104"/>
        <end position="124"/>
    </location>
</feature>
<evidence type="ECO:0000313" key="2">
    <source>
        <dbReference type="EMBL" id="RSH84921.1"/>
    </source>
</evidence>
<dbReference type="GeneID" id="39591011"/>
<feature type="compositionally biased region" description="Polar residues" evidence="1">
    <location>
        <begin position="51"/>
        <end position="68"/>
    </location>
</feature>
<feature type="region of interest" description="Disordered" evidence="1">
    <location>
        <begin position="25"/>
        <end position="44"/>
    </location>
</feature>
<evidence type="ECO:0000313" key="3">
    <source>
        <dbReference type="Proteomes" id="UP000279236"/>
    </source>
</evidence>
<feature type="compositionally biased region" description="Gly residues" evidence="1">
    <location>
        <begin position="140"/>
        <end position="151"/>
    </location>
</feature>
<feature type="region of interest" description="Disordered" evidence="1">
    <location>
        <begin position="1"/>
        <end position="20"/>
    </location>
</feature>